<dbReference type="OrthoDB" id="260081at2157"/>
<evidence type="ECO:0000313" key="2">
    <source>
        <dbReference type="Proteomes" id="UP000011648"/>
    </source>
</evidence>
<keyword evidence="2" id="KW-1185">Reference proteome</keyword>
<dbReference type="STRING" id="1230458.C484_16374"/>
<dbReference type="AlphaFoldDB" id="L9ZNU6"/>
<name>L9ZNU6_9EURY</name>
<comment type="caution">
    <text evidence="1">The sequence shown here is derived from an EMBL/GenBank/DDBJ whole genome shotgun (WGS) entry which is preliminary data.</text>
</comment>
<accession>L9ZNU6</accession>
<evidence type="ECO:0000313" key="1">
    <source>
        <dbReference type="EMBL" id="ELY88004.1"/>
    </source>
</evidence>
<proteinExistence type="predicted"/>
<sequence length="141" mass="15198">MHRTRALVIVVGLLETIAPNRIIEPAERLAFKNPETGRLRRWTVPIARLEGVLFVWLAARTDGPPAIARPLAAALGTAMALFPRSALEFGLASSYENAAELEVNSWVVPLTRVLGACYLLAALGARRVATPTPEENASGDD</sequence>
<dbReference type="Proteomes" id="UP000011648">
    <property type="component" value="Unassembled WGS sequence"/>
</dbReference>
<dbReference type="PATRIC" id="fig|1230458.4.peg.3322"/>
<dbReference type="EMBL" id="AOIL01000052">
    <property type="protein sequence ID" value="ELY88004.1"/>
    <property type="molecule type" value="Genomic_DNA"/>
</dbReference>
<gene>
    <name evidence="1" type="ORF">C484_16374</name>
</gene>
<reference evidence="1 2" key="1">
    <citation type="journal article" date="2014" name="PLoS Genet.">
        <title>Phylogenetically driven sequencing of extremely halophilic archaea reveals strategies for static and dynamic osmo-response.</title>
        <authorList>
            <person name="Becker E.A."/>
            <person name="Seitzer P.M."/>
            <person name="Tritt A."/>
            <person name="Larsen D."/>
            <person name="Krusor M."/>
            <person name="Yao A.I."/>
            <person name="Wu D."/>
            <person name="Madern D."/>
            <person name="Eisen J.A."/>
            <person name="Darling A.E."/>
            <person name="Facciotti M.T."/>
        </authorList>
    </citation>
    <scope>NUCLEOTIDE SEQUENCE [LARGE SCALE GENOMIC DNA]</scope>
    <source>
        <strain evidence="1 2">DSM 12281</strain>
    </source>
</reference>
<organism evidence="1 2">
    <name type="scientific">Natrialba taiwanensis DSM 12281</name>
    <dbReference type="NCBI Taxonomy" id="1230458"/>
    <lineage>
        <taxon>Archaea</taxon>
        <taxon>Methanobacteriati</taxon>
        <taxon>Methanobacteriota</taxon>
        <taxon>Stenosarchaea group</taxon>
        <taxon>Halobacteria</taxon>
        <taxon>Halobacteriales</taxon>
        <taxon>Natrialbaceae</taxon>
        <taxon>Natrialba</taxon>
    </lineage>
</organism>
<protein>
    <submittedName>
        <fullName evidence="1">Uncharacterized protein</fullName>
    </submittedName>
</protein>
<dbReference type="RefSeq" id="WP_006826927.1">
    <property type="nucleotide sequence ID" value="NZ_AOIL01000052.1"/>
</dbReference>